<keyword evidence="1" id="KW-0812">Transmembrane</keyword>
<dbReference type="AlphaFoldDB" id="A0A832XJN8"/>
<feature type="transmembrane region" description="Helical" evidence="1">
    <location>
        <begin position="91"/>
        <end position="109"/>
    </location>
</feature>
<reference evidence="2 3" key="1">
    <citation type="journal article" name="Nat. Commun.">
        <title>Undinarchaeota illuminate DPANN phylogeny and the impact of gene transfer on archaeal evolution.</title>
        <authorList>
            <person name="Dombrowski N."/>
            <person name="Williams T.A."/>
            <person name="Sun J."/>
            <person name="Woodcroft B.J."/>
            <person name="Lee J.H."/>
            <person name="Minh B.Q."/>
            <person name="Rinke C."/>
            <person name="Spang A."/>
        </authorList>
    </citation>
    <scope>NUCLEOTIDE SEQUENCE [LARGE SCALE GENOMIC DNA]</scope>
    <source>
        <strain evidence="2">MAG_bin1129</strain>
    </source>
</reference>
<protein>
    <submittedName>
        <fullName evidence="2">Uncharacterized protein</fullName>
    </submittedName>
</protein>
<keyword evidence="3" id="KW-1185">Reference proteome</keyword>
<name>A0A832XJN8_9ARCH</name>
<feature type="transmembrane region" description="Helical" evidence="1">
    <location>
        <begin position="38"/>
        <end position="58"/>
    </location>
</feature>
<organism evidence="2 3">
    <name type="scientific">Candidatus Naiadarchaeum limnaeum</name>
    <dbReference type="NCBI Taxonomy" id="2756139"/>
    <lineage>
        <taxon>Archaea</taxon>
        <taxon>Candidatus Undinarchaeota</taxon>
        <taxon>Candidatus Undinarchaeia</taxon>
        <taxon>Candidatus Naiadarchaeales</taxon>
        <taxon>Candidatus Naiadarchaeaceae</taxon>
        <taxon>Candidatus Naiadarchaeum</taxon>
    </lineage>
</organism>
<feature type="transmembrane region" description="Helical" evidence="1">
    <location>
        <begin position="65"/>
        <end position="85"/>
    </location>
</feature>
<feature type="transmembrane region" description="Helical" evidence="1">
    <location>
        <begin position="12"/>
        <end position="32"/>
    </location>
</feature>
<sequence>MGFLTNVRGHANPISIALNIVTVILGLTIIFFNPTFLPIKGIVFFAAYLLIVQMIHVMAFGANPVGMILSTVVIIGSAIVLKLGIAPGPNYVTENANFLIIVLLGLYLMKEVTD</sequence>
<dbReference type="EMBL" id="DVAB01000040">
    <property type="protein sequence ID" value="HIK00862.1"/>
    <property type="molecule type" value="Genomic_DNA"/>
</dbReference>
<evidence type="ECO:0000256" key="1">
    <source>
        <dbReference type="SAM" id="Phobius"/>
    </source>
</evidence>
<proteinExistence type="predicted"/>
<gene>
    <name evidence="2" type="ORF">H1016_04975</name>
</gene>
<comment type="caution">
    <text evidence="2">The sequence shown here is derived from an EMBL/GenBank/DDBJ whole genome shotgun (WGS) entry which is preliminary data.</text>
</comment>
<keyword evidence="1" id="KW-1133">Transmembrane helix</keyword>
<keyword evidence="1" id="KW-0472">Membrane</keyword>
<evidence type="ECO:0000313" key="2">
    <source>
        <dbReference type="EMBL" id="HIK00862.1"/>
    </source>
</evidence>
<evidence type="ECO:0000313" key="3">
    <source>
        <dbReference type="Proteomes" id="UP000646946"/>
    </source>
</evidence>
<dbReference type="Proteomes" id="UP000646946">
    <property type="component" value="Unassembled WGS sequence"/>
</dbReference>
<accession>A0A832XJN8</accession>